<protein>
    <submittedName>
        <fullName evidence="2">ATP synthase F0 subunit 8</fullName>
    </submittedName>
</protein>
<proteinExistence type="predicted"/>
<geneLocation type="mitochondrion" evidence="2"/>
<keyword evidence="1" id="KW-0812">Transmembrane</keyword>
<sequence>MNRKYLRLLNIPQLSPTSGLSIFLMIIITCCMIYTVFSMSENKPLFFCGS</sequence>
<reference evidence="2" key="1">
    <citation type="journal article" date="2018" name="Sci. Rep.">
        <title>Complete mitochondrial and rDNA complex sequences of important vector species of Biomphalaria, obligatory hosts of the human-infecting blood fluke, Schistosoma mansoni.</title>
        <authorList>
            <person name="Zhang S.-M."/>
            <person name="Bu L."/>
            <person name="Laidemitt M.R."/>
            <person name="Lu L."/>
            <person name="Mutuku M.W."/>
            <person name="Mkoji G.M."/>
            <person name="Loker E.S."/>
        </authorList>
    </citation>
    <scope>NUCLEOTIDE SEQUENCE</scope>
</reference>
<gene>
    <name evidence="2" type="primary">ATP8</name>
</gene>
<keyword evidence="1" id="KW-0472">Membrane</keyword>
<evidence type="ECO:0000313" key="2">
    <source>
        <dbReference type="EMBL" id="AWK49462.1"/>
    </source>
</evidence>
<evidence type="ECO:0000256" key="1">
    <source>
        <dbReference type="SAM" id="Phobius"/>
    </source>
</evidence>
<feature type="transmembrane region" description="Helical" evidence="1">
    <location>
        <begin position="20"/>
        <end position="37"/>
    </location>
</feature>
<dbReference type="EMBL" id="MG431962">
    <property type="protein sequence ID" value="AWK49462.1"/>
    <property type="molecule type" value="Genomic_DNA"/>
</dbReference>
<name>A0A2U8J9F9_BIOPF</name>
<dbReference type="AlphaFoldDB" id="A0A2U8J9F9"/>
<keyword evidence="2" id="KW-0496">Mitochondrion</keyword>
<accession>A0A2U8J9F9</accession>
<keyword evidence="1" id="KW-1133">Transmembrane helix</keyword>
<organism evidence="2">
    <name type="scientific">Biomphalaria pfeifferi</name>
    <name type="common">Bloodfluke planorb</name>
    <name type="synonym">Freshwater snail</name>
    <dbReference type="NCBI Taxonomy" id="112525"/>
    <lineage>
        <taxon>Eukaryota</taxon>
        <taxon>Metazoa</taxon>
        <taxon>Spiralia</taxon>
        <taxon>Lophotrochozoa</taxon>
        <taxon>Mollusca</taxon>
        <taxon>Gastropoda</taxon>
        <taxon>Heterobranchia</taxon>
        <taxon>Euthyneura</taxon>
        <taxon>Panpulmonata</taxon>
        <taxon>Hygrophila</taxon>
        <taxon>Lymnaeoidea</taxon>
        <taxon>Planorbidae</taxon>
        <taxon>Biomphalaria</taxon>
    </lineage>
</organism>